<dbReference type="PANTHER" id="PTHR36766:SF73">
    <property type="entry name" value="NB-ARC DOMAIN-CONTAINING PROTEIN"/>
    <property type="match status" value="1"/>
</dbReference>
<sequence length="891" mass="100367">MGELGFMLAGAVLSSVGQQISSVILGQIMLQWDFNDDLKKMKATLDSVTAVLEDAEKQSIKEASVRRWLKNLKDAAYDISDMIDEFDADTQGIQPAEQMSTLKKGLLQLATMVPCLTVGPKIKLTNKMKALRQQLKEIKYQRSFLLNTSPSVNGLNIPDERATSSTVDKTVIVGRNEEIKTIIKSLSKSMVDDFTVFPIYGIGGIGKTTLAKMVYSDTLFKDYSRVWVYVSQIFDSNKIGNSIISQLSEEESQLTEQQMIHTRLANLLAEKKVLIVLDDLWEDEGSRLDKLKDMLKVGEGSKQTARMHYYDDVTLLTMHDLVHDLARSVMADEILDSSTQDNANKSSCRYALLNDCTKPLESYIYSPANIKALRFLNCWKLGLHDDTFSSAKHIRVLDLSECCIQKLPDSIGHLKQLRYLNAPGVQDDRIPDCITKLLKLMYLRLRGSYTILALPESIGEMEGLVKGIPEAMGGLTKLQFLNLSNCHNIFEDGLHIRTKISGLENVKSIEEVQLIKLKKKQKLDRLELRWSGLRRSFVDDMELLGELVPPISLRDIDIVDCVGTKLPAWLTDIARYLPNLVCVTLRQLGKCSSLPPLGRLPNLEKLTLAKMHGITKIGVDFCGGPRAFPQLKEFYLHDMGGLELWNTTFSYSGDVLSEFMFPKLQKLEIYWCDRLTLTPHPPRVEKWDIKHSDMVLSSWGESAPDTVASCSSPTVTALNVQPRVNQYYPRLPLREWRLLNHLPHLNGLKITDCIDLTISAEIIGALSSLQSLALLNDHGNIQLLPDWSAQLTPLKELVISGYEMKESQEGISYPTPLQALALSRCQNMTAMLNSKLKISGCNGIKSLPDGIQELTKLEHLEISRCPELKKWCELEVNQRKLAHVEQKKIYR</sequence>
<feature type="domain" description="R13L1/DRL21-like LRR repeat region" evidence="9">
    <location>
        <begin position="496"/>
        <end position="611"/>
    </location>
</feature>
<dbReference type="InterPro" id="IPR002182">
    <property type="entry name" value="NB-ARC"/>
</dbReference>
<reference evidence="10" key="1">
    <citation type="submission" date="2009-05" db="EMBL/GenBank/DDBJ databases">
        <authorList>
            <person name="Ammiraju J.S.S."/>
            <person name="Lu F."/>
            <person name="Sanyal A."/>
            <person name="Song X."/>
            <person name="Jiang N."/>
            <person name="Pontaroli A.C."/>
            <person name="Rambo T."/>
            <person name="Currie J."/>
            <person name="Kollura K."/>
            <person name="Talag J."/>
            <person name="Fan C."/>
            <person name="Goicoechea J.L."/>
            <person name="Zuccolo A."/>
            <person name="Bennetzen J.L."/>
            <person name="Chen M."/>
            <person name="Jackson S."/>
            <person name="Wing R.A."/>
        </authorList>
    </citation>
    <scope>NUCLEOTIDE SEQUENCE</scope>
</reference>
<keyword evidence="2" id="KW-0433">Leucine-rich repeat</keyword>
<keyword evidence="3" id="KW-0677">Repeat</keyword>
<dbReference type="Gene3D" id="3.80.10.10">
    <property type="entry name" value="Ribonuclease Inhibitor"/>
    <property type="match status" value="2"/>
</dbReference>
<dbReference type="Pfam" id="PF00931">
    <property type="entry name" value="NB-ARC"/>
    <property type="match status" value="1"/>
</dbReference>
<evidence type="ECO:0000256" key="5">
    <source>
        <dbReference type="ARBA" id="ARBA00022821"/>
    </source>
</evidence>
<dbReference type="Pfam" id="PF00560">
    <property type="entry name" value="LRR_1"/>
    <property type="match status" value="1"/>
</dbReference>
<dbReference type="InterPro" id="IPR056789">
    <property type="entry name" value="LRR_R13L1-DRL21"/>
</dbReference>
<dbReference type="AlphaFoldDB" id="E0CWC6"/>
<dbReference type="SUPFAM" id="SSF52540">
    <property type="entry name" value="P-loop containing nucleoside triphosphate hydrolases"/>
    <property type="match status" value="1"/>
</dbReference>
<accession>E0CWC6</accession>
<dbReference type="InterPro" id="IPR032675">
    <property type="entry name" value="LRR_dom_sf"/>
</dbReference>
<dbReference type="PANTHER" id="PTHR36766">
    <property type="entry name" value="PLANT BROAD-SPECTRUM MILDEW RESISTANCE PROTEIN RPW8"/>
    <property type="match status" value="1"/>
</dbReference>
<dbReference type="InterPro" id="IPR041118">
    <property type="entry name" value="Rx_N"/>
</dbReference>
<evidence type="ECO:0000256" key="2">
    <source>
        <dbReference type="ARBA" id="ARBA00022614"/>
    </source>
</evidence>
<evidence type="ECO:0000259" key="7">
    <source>
        <dbReference type="Pfam" id="PF00931"/>
    </source>
</evidence>
<dbReference type="EMBL" id="GQ203303">
    <property type="protein sequence ID" value="ACS49660.1"/>
    <property type="molecule type" value="Genomic_DNA"/>
</dbReference>
<gene>
    <name evidence="10" type="ORF">OR_ABa179P17_071B12_226K13.3</name>
</gene>
<dbReference type="Gene3D" id="3.40.50.300">
    <property type="entry name" value="P-loop containing nucleotide triphosphate hydrolases"/>
    <property type="match status" value="1"/>
</dbReference>
<evidence type="ECO:0000256" key="6">
    <source>
        <dbReference type="ARBA" id="ARBA00022840"/>
    </source>
</evidence>
<evidence type="ECO:0000256" key="3">
    <source>
        <dbReference type="ARBA" id="ARBA00022737"/>
    </source>
</evidence>
<evidence type="ECO:0000256" key="1">
    <source>
        <dbReference type="ARBA" id="ARBA00008894"/>
    </source>
</evidence>
<feature type="domain" description="Disease resistance N-terminal" evidence="8">
    <location>
        <begin position="12"/>
        <end position="91"/>
    </location>
</feature>
<dbReference type="GO" id="GO:0006952">
    <property type="term" value="P:defense response"/>
    <property type="evidence" value="ECO:0007669"/>
    <property type="project" value="UniProtKB-KW"/>
</dbReference>
<evidence type="ECO:0000259" key="9">
    <source>
        <dbReference type="Pfam" id="PF25019"/>
    </source>
</evidence>
<dbReference type="PRINTS" id="PR00364">
    <property type="entry name" value="DISEASERSIST"/>
</dbReference>
<comment type="similarity">
    <text evidence="1">Belongs to the disease resistance NB-LRR family.</text>
</comment>
<dbReference type="GO" id="GO:0051707">
    <property type="term" value="P:response to other organism"/>
    <property type="evidence" value="ECO:0007669"/>
    <property type="project" value="UniProtKB-ARBA"/>
</dbReference>
<organism evidence="10">
    <name type="scientific">Oryza ridleyi</name>
    <dbReference type="NCBI Taxonomy" id="83308"/>
    <lineage>
        <taxon>Eukaryota</taxon>
        <taxon>Viridiplantae</taxon>
        <taxon>Streptophyta</taxon>
        <taxon>Embryophyta</taxon>
        <taxon>Tracheophyta</taxon>
        <taxon>Spermatophyta</taxon>
        <taxon>Magnoliopsida</taxon>
        <taxon>Liliopsida</taxon>
        <taxon>Poales</taxon>
        <taxon>Poaceae</taxon>
        <taxon>BOP clade</taxon>
        <taxon>Oryzoideae</taxon>
        <taxon>Oryzeae</taxon>
        <taxon>Oryzinae</taxon>
        <taxon>Oryza</taxon>
    </lineage>
</organism>
<protein>
    <submittedName>
        <fullName evidence="10">NBS-LRR disease resistance protein family-3</fullName>
    </submittedName>
</protein>
<dbReference type="Pfam" id="PF18052">
    <property type="entry name" value="Rx_N"/>
    <property type="match status" value="1"/>
</dbReference>
<evidence type="ECO:0000313" key="10">
    <source>
        <dbReference type="EMBL" id="ACS49660.1"/>
    </source>
</evidence>
<keyword evidence="4" id="KW-0547">Nucleotide-binding</keyword>
<dbReference type="SUPFAM" id="SSF52058">
    <property type="entry name" value="L domain-like"/>
    <property type="match status" value="1"/>
</dbReference>
<dbReference type="Gene3D" id="1.20.5.4130">
    <property type="match status" value="1"/>
</dbReference>
<name>E0CWC6_9ORYZ</name>
<keyword evidence="6" id="KW-0067">ATP-binding</keyword>
<evidence type="ECO:0000259" key="8">
    <source>
        <dbReference type="Pfam" id="PF18052"/>
    </source>
</evidence>
<dbReference type="GO" id="GO:0043531">
    <property type="term" value="F:ADP binding"/>
    <property type="evidence" value="ECO:0007669"/>
    <property type="project" value="InterPro"/>
</dbReference>
<proteinExistence type="inferred from homology"/>
<feature type="domain" description="NB-ARC" evidence="7">
    <location>
        <begin position="177"/>
        <end position="296"/>
    </location>
</feature>
<dbReference type="Pfam" id="PF25019">
    <property type="entry name" value="LRR_R13L1-DRL21"/>
    <property type="match status" value="1"/>
</dbReference>
<dbReference type="GO" id="GO:0005524">
    <property type="term" value="F:ATP binding"/>
    <property type="evidence" value="ECO:0007669"/>
    <property type="project" value="UniProtKB-KW"/>
</dbReference>
<dbReference type="SUPFAM" id="SSF52047">
    <property type="entry name" value="RNI-like"/>
    <property type="match status" value="1"/>
</dbReference>
<keyword evidence="5" id="KW-0611">Plant defense</keyword>
<dbReference type="InterPro" id="IPR001611">
    <property type="entry name" value="Leu-rich_rpt"/>
</dbReference>
<reference evidence="10" key="2">
    <citation type="journal article" date="2010" name="Plant J.">
        <title>Spatio-temporal patterns of genome evolution in allotetraploid species of the genus Oryza.</title>
        <authorList>
            <person name="Ammiraju J.S."/>
            <person name="Fan C."/>
            <person name="Yu Y."/>
            <person name="Song X."/>
            <person name="Cranston K.A."/>
            <person name="Pontaroli A.C."/>
            <person name="Lu F."/>
            <person name="Sanyal A."/>
            <person name="Jiang N."/>
            <person name="Rambo T."/>
            <person name="Currie J."/>
            <person name="Collura K."/>
            <person name="Talag J."/>
            <person name="Bennetzen J.L."/>
            <person name="Chen M."/>
            <person name="Jackson S."/>
            <person name="Wing R.A."/>
        </authorList>
    </citation>
    <scope>NUCLEOTIDE SEQUENCE</scope>
</reference>
<evidence type="ECO:0000256" key="4">
    <source>
        <dbReference type="ARBA" id="ARBA00022741"/>
    </source>
</evidence>
<dbReference type="InterPro" id="IPR027417">
    <property type="entry name" value="P-loop_NTPase"/>
</dbReference>